<dbReference type="OrthoDB" id="525686at2759"/>
<dbReference type="EMBL" id="CM029044">
    <property type="protein sequence ID" value="KAG2605827.1"/>
    <property type="molecule type" value="Genomic_DNA"/>
</dbReference>
<dbReference type="GO" id="GO:0005737">
    <property type="term" value="C:cytoplasm"/>
    <property type="evidence" value="ECO:0007669"/>
    <property type="project" value="UniProtKB-ARBA"/>
</dbReference>
<feature type="compositionally biased region" description="Low complexity" evidence="6">
    <location>
        <begin position="15"/>
        <end position="31"/>
    </location>
</feature>
<evidence type="ECO:0000256" key="2">
    <source>
        <dbReference type="ARBA" id="ARBA00008707"/>
    </source>
</evidence>
<comment type="caution">
    <text evidence="8">The sequence shown here is derived from an EMBL/GenBank/DDBJ whole genome shotgun (WGS) entry which is preliminary data.</text>
</comment>
<feature type="transmembrane region" description="Helical" evidence="7">
    <location>
        <begin position="118"/>
        <end position="138"/>
    </location>
</feature>
<evidence type="ECO:0000256" key="4">
    <source>
        <dbReference type="ARBA" id="ARBA00022989"/>
    </source>
</evidence>
<name>A0A8T0T6C1_PANVG</name>
<dbReference type="GO" id="GO:0010256">
    <property type="term" value="P:endomembrane system organization"/>
    <property type="evidence" value="ECO:0007669"/>
    <property type="project" value="TreeGrafter"/>
</dbReference>
<feature type="region of interest" description="Disordered" evidence="6">
    <location>
        <begin position="1"/>
        <end position="72"/>
    </location>
</feature>
<proteinExistence type="inferred from homology"/>
<organism evidence="8 9">
    <name type="scientific">Panicum virgatum</name>
    <name type="common">Blackwell switchgrass</name>
    <dbReference type="NCBI Taxonomy" id="38727"/>
    <lineage>
        <taxon>Eukaryota</taxon>
        <taxon>Viridiplantae</taxon>
        <taxon>Streptophyta</taxon>
        <taxon>Embryophyta</taxon>
        <taxon>Tracheophyta</taxon>
        <taxon>Spermatophyta</taxon>
        <taxon>Magnoliopsida</taxon>
        <taxon>Liliopsida</taxon>
        <taxon>Poales</taxon>
        <taxon>Poaceae</taxon>
        <taxon>PACMAD clade</taxon>
        <taxon>Panicoideae</taxon>
        <taxon>Panicodae</taxon>
        <taxon>Paniceae</taxon>
        <taxon>Panicinae</taxon>
        <taxon>Panicum</taxon>
        <taxon>Panicum sect. Hiantes</taxon>
    </lineage>
</organism>
<feature type="transmembrane region" description="Helical" evidence="7">
    <location>
        <begin position="213"/>
        <end position="231"/>
    </location>
</feature>
<dbReference type="GO" id="GO:0016020">
    <property type="term" value="C:membrane"/>
    <property type="evidence" value="ECO:0007669"/>
    <property type="project" value="UniProtKB-SubCell"/>
</dbReference>
<keyword evidence="4 7" id="KW-1133">Transmembrane helix</keyword>
<feature type="transmembrane region" description="Helical" evidence="7">
    <location>
        <begin position="175"/>
        <end position="193"/>
    </location>
</feature>
<comment type="subcellular location">
    <subcellularLocation>
        <location evidence="1">Membrane</location>
        <topology evidence="1">Multi-pass membrane protein</topology>
    </subcellularLocation>
</comment>
<dbReference type="PANTHER" id="PTHR31621">
    <property type="entry name" value="PROTEIN DMP3"/>
    <property type="match status" value="1"/>
</dbReference>
<reference evidence="8" key="1">
    <citation type="submission" date="2020-05" db="EMBL/GenBank/DDBJ databases">
        <title>WGS assembly of Panicum virgatum.</title>
        <authorList>
            <person name="Lovell J.T."/>
            <person name="Jenkins J."/>
            <person name="Shu S."/>
            <person name="Juenger T.E."/>
            <person name="Schmutz J."/>
        </authorList>
    </citation>
    <scope>NUCLEOTIDE SEQUENCE</scope>
    <source>
        <strain evidence="8">AP13</strain>
    </source>
</reference>
<comment type="similarity">
    <text evidence="2">Belongs to the plant DMP1 protein family.</text>
</comment>
<evidence type="ECO:0000313" key="9">
    <source>
        <dbReference type="Proteomes" id="UP000823388"/>
    </source>
</evidence>
<evidence type="ECO:0000256" key="1">
    <source>
        <dbReference type="ARBA" id="ARBA00004141"/>
    </source>
</evidence>
<feature type="compositionally biased region" description="Basic and acidic residues" evidence="6">
    <location>
        <begin position="61"/>
        <end position="72"/>
    </location>
</feature>
<dbReference type="Pfam" id="PF05078">
    <property type="entry name" value="DUF679"/>
    <property type="match status" value="1"/>
</dbReference>
<keyword evidence="5 7" id="KW-0472">Membrane</keyword>
<accession>A0A8T0T6C1</accession>
<feature type="compositionally biased region" description="Basic and acidic residues" evidence="6">
    <location>
        <begin position="1"/>
        <end position="11"/>
    </location>
</feature>
<keyword evidence="3 7" id="KW-0812">Transmembrane</keyword>
<sequence length="309" mass="33702">MASKNHADLESQKLAPPASATATPSPASGSSVERTSGSVVDAHRVAPETQPLLAQSNSDGGARDAEATRRERAMAKAFRSTAELAKHLPTGAVLVFEVLSPVFTNGGKCQNVNRVMTAWLVGLSAAACFFLSFTDSFLDARGTVRYVVATRTGLWVIDGTPPPSPEEAARKRLKFIDFNAFLSFIVFMSVAMFDRNVSACFNPVMSYDTQQVYNAVPLAGGLVGTLLFARFPSTRHGLGFPFPPPPETERILAVNYQLISLCRVSCCQMFVYHCLGYSQTCIVCIFSLRISRVHVYCMINFSVPRLAYY</sequence>
<evidence type="ECO:0000256" key="3">
    <source>
        <dbReference type="ARBA" id="ARBA00022692"/>
    </source>
</evidence>
<evidence type="ECO:0000256" key="7">
    <source>
        <dbReference type="SAM" id="Phobius"/>
    </source>
</evidence>
<gene>
    <name evidence="8" type="ORF">PVAP13_4NG208600</name>
</gene>
<dbReference type="InterPro" id="IPR007770">
    <property type="entry name" value="DMP"/>
</dbReference>
<keyword evidence="9" id="KW-1185">Reference proteome</keyword>
<dbReference type="AlphaFoldDB" id="A0A8T0T6C1"/>
<evidence type="ECO:0000256" key="5">
    <source>
        <dbReference type="ARBA" id="ARBA00023136"/>
    </source>
</evidence>
<dbReference type="PANTHER" id="PTHR31621:SF3">
    <property type="entry name" value="OS06G0352200 PROTEIN"/>
    <property type="match status" value="1"/>
</dbReference>
<evidence type="ECO:0000256" key="6">
    <source>
        <dbReference type="SAM" id="MobiDB-lite"/>
    </source>
</evidence>
<evidence type="ECO:0000313" key="8">
    <source>
        <dbReference type="EMBL" id="KAG2605827.1"/>
    </source>
</evidence>
<protein>
    <submittedName>
        <fullName evidence="8">Uncharacterized protein</fullName>
    </submittedName>
</protein>
<dbReference type="Proteomes" id="UP000823388">
    <property type="component" value="Chromosome 4N"/>
</dbReference>